<proteinExistence type="predicted"/>
<dbReference type="Pfam" id="PF00010">
    <property type="entry name" value="HLH"/>
    <property type="match status" value="1"/>
</dbReference>
<reference evidence="7" key="1">
    <citation type="journal article" date="2013" name="Nat. Biotechnol.">
        <title>Draft genome sequence of chickpea (Cicer arietinum) provides a resource for trait improvement.</title>
        <authorList>
            <person name="Varshney R.K."/>
            <person name="Song C."/>
            <person name="Saxena R.K."/>
            <person name="Azam S."/>
            <person name="Yu S."/>
            <person name="Sharpe A.G."/>
            <person name="Cannon S."/>
            <person name="Baek J."/>
            <person name="Rosen B.D."/>
            <person name="Tar'an B."/>
            <person name="Millan T."/>
            <person name="Zhang X."/>
            <person name="Ramsay L.D."/>
            <person name="Iwata A."/>
            <person name="Wang Y."/>
            <person name="Nelson W."/>
            <person name="Farmer A.D."/>
            <person name="Gaur P.M."/>
            <person name="Soderlund C."/>
            <person name="Penmetsa R.V."/>
            <person name="Xu C."/>
            <person name="Bharti A.K."/>
            <person name="He W."/>
            <person name="Winter P."/>
            <person name="Zhao S."/>
            <person name="Hane J.K."/>
            <person name="Carrasquilla-Garcia N."/>
            <person name="Condie J.A."/>
            <person name="Upadhyaya H.D."/>
            <person name="Luo M.C."/>
            <person name="Thudi M."/>
            <person name="Gowda C.L."/>
            <person name="Singh N.P."/>
            <person name="Lichtenzveig J."/>
            <person name="Gali K.K."/>
            <person name="Rubio J."/>
            <person name="Nadarajan N."/>
            <person name="Dolezel J."/>
            <person name="Bansal K.C."/>
            <person name="Xu X."/>
            <person name="Edwards D."/>
            <person name="Zhang G."/>
            <person name="Kahl G."/>
            <person name="Gil J."/>
            <person name="Singh K.B."/>
            <person name="Datta S.K."/>
            <person name="Jackson S.A."/>
            <person name="Wang J."/>
            <person name="Cook D.R."/>
        </authorList>
    </citation>
    <scope>NUCLEOTIDE SEQUENCE [LARGE SCALE GENOMIC DNA]</scope>
    <source>
        <strain evidence="7">cv. CDC Frontier</strain>
    </source>
</reference>
<dbReference type="PANTHER" id="PTHR45959">
    <property type="entry name" value="BHLH TRANSCRIPTION FACTOR"/>
    <property type="match status" value="1"/>
</dbReference>
<dbReference type="GO" id="GO:0046983">
    <property type="term" value="F:protein dimerization activity"/>
    <property type="evidence" value="ECO:0007669"/>
    <property type="project" value="InterPro"/>
</dbReference>
<dbReference type="PaxDb" id="3827-XP_004485645.1"/>
<dbReference type="InterPro" id="IPR011598">
    <property type="entry name" value="bHLH_dom"/>
</dbReference>
<keyword evidence="4" id="KW-0539">Nucleus</keyword>
<sequence>MSSHMEISSIRGLPELGIMEDPNFLHQWNHHISSIDTFGDALQKHPNFNTKTSMETLLAAGSERPMKQLKNNSWNYNNSPQTSDTHQYDNSCCNLVSFVDSNYTSNQLGLLKPKSEMVCPKIDNATLANMLINQGNLGNQNHVFKAFQKAKDVDTRPNKLSQAHDHIVAERKRREKLSQRFIALSALVPGLKKMDKASVLGDAIKYLKQMQEKVNVLEEEQKRKKTVESVVIVKKSQLSNDGEDSCSDTDNSTFDETLPEIEARFCERNVLIRLHCLKSQGVIEKTISEIEKLNLKVNNSSALTFGNFTLDITIIAQMDVGFCMTLKDVVRKLRSAYSSFM</sequence>
<dbReference type="Gene3D" id="4.10.280.10">
    <property type="entry name" value="Helix-loop-helix DNA-binding domain"/>
    <property type="match status" value="1"/>
</dbReference>
<keyword evidence="3" id="KW-0804">Transcription</keyword>
<dbReference type="PANTHER" id="PTHR45959:SF70">
    <property type="entry name" value="SYMBIOTIC AMMONIUM TRANSPORTER"/>
    <property type="match status" value="1"/>
</dbReference>
<evidence type="ECO:0000259" key="6">
    <source>
        <dbReference type="PROSITE" id="PS50888"/>
    </source>
</evidence>
<keyword evidence="5" id="KW-0175">Coiled coil</keyword>
<dbReference type="GO" id="GO:0005634">
    <property type="term" value="C:nucleus"/>
    <property type="evidence" value="ECO:0007669"/>
    <property type="project" value="UniProtKB-SubCell"/>
</dbReference>
<comment type="subcellular location">
    <subcellularLocation>
        <location evidence="1">Nucleus</location>
    </subcellularLocation>
</comment>
<dbReference type="InterPro" id="IPR052610">
    <property type="entry name" value="bHLH_transcription_regulator"/>
</dbReference>
<keyword evidence="2" id="KW-0805">Transcription regulation</keyword>
<feature type="coiled-coil region" evidence="5">
    <location>
        <begin position="200"/>
        <end position="227"/>
    </location>
</feature>
<evidence type="ECO:0000313" key="7">
    <source>
        <dbReference type="Proteomes" id="UP000087171"/>
    </source>
</evidence>
<dbReference type="CDD" id="cd11452">
    <property type="entry name" value="bHLH_AtNAI1_like"/>
    <property type="match status" value="1"/>
</dbReference>
<dbReference type="STRING" id="3827.A0A1S2X9J1"/>
<dbReference type="AlphaFoldDB" id="A0A1S2X9J1"/>
<keyword evidence="7" id="KW-1185">Reference proteome</keyword>
<dbReference type="SMART" id="SM00353">
    <property type="entry name" value="HLH"/>
    <property type="match status" value="1"/>
</dbReference>
<gene>
    <name evidence="8" type="primary">LOC101506885</name>
</gene>
<name>A0A1S2X9J1_CICAR</name>
<evidence type="ECO:0000256" key="1">
    <source>
        <dbReference type="ARBA" id="ARBA00004123"/>
    </source>
</evidence>
<dbReference type="PROSITE" id="PS50888">
    <property type="entry name" value="BHLH"/>
    <property type="match status" value="1"/>
</dbReference>
<protein>
    <submittedName>
        <fullName evidence="8">Transcription factor bHLH19-like</fullName>
    </submittedName>
</protein>
<evidence type="ECO:0000256" key="4">
    <source>
        <dbReference type="ARBA" id="ARBA00023242"/>
    </source>
</evidence>
<reference evidence="8" key="2">
    <citation type="submission" date="2025-08" db="UniProtKB">
        <authorList>
            <consortium name="RefSeq"/>
        </authorList>
    </citation>
    <scope>IDENTIFICATION</scope>
    <source>
        <tissue evidence="8">Etiolated seedlings</tissue>
    </source>
</reference>
<accession>A0A1S2X9J1</accession>
<feature type="domain" description="BHLH" evidence="6">
    <location>
        <begin position="161"/>
        <end position="210"/>
    </location>
</feature>
<dbReference type="InterPro" id="IPR036638">
    <property type="entry name" value="HLH_DNA-bd_sf"/>
</dbReference>
<dbReference type="RefSeq" id="XP_004485645.1">
    <property type="nucleotide sequence ID" value="XM_004485588.3"/>
</dbReference>
<organism evidence="7 8">
    <name type="scientific">Cicer arietinum</name>
    <name type="common">Chickpea</name>
    <name type="synonym">Garbanzo</name>
    <dbReference type="NCBI Taxonomy" id="3827"/>
    <lineage>
        <taxon>Eukaryota</taxon>
        <taxon>Viridiplantae</taxon>
        <taxon>Streptophyta</taxon>
        <taxon>Embryophyta</taxon>
        <taxon>Tracheophyta</taxon>
        <taxon>Spermatophyta</taxon>
        <taxon>Magnoliopsida</taxon>
        <taxon>eudicotyledons</taxon>
        <taxon>Gunneridae</taxon>
        <taxon>Pentapetalae</taxon>
        <taxon>rosids</taxon>
        <taxon>fabids</taxon>
        <taxon>Fabales</taxon>
        <taxon>Fabaceae</taxon>
        <taxon>Papilionoideae</taxon>
        <taxon>50 kb inversion clade</taxon>
        <taxon>NPAAA clade</taxon>
        <taxon>Hologalegina</taxon>
        <taxon>IRL clade</taxon>
        <taxon>Cicereae</taxon>
        <taxon>Cicer</taxon>
    </lineage>
</organism>
<dbReference type="SUPFAM" id="SSF47459">
    <property type="entry name" value="HLH, helix-loop-helix DNA-binding domain"/>
    <property type="match status" value="1"/>
</dbReference>
<dbReference type="Proteomes" id="UP000087171">
    <property type="component" value="Chromosome Ca1"/>
</dbReference>
<dbReference type="eggNOG" id="ENOG502QWBY">
    <property type="taxonomic scope" value="Eukaryota"/>
</dbReference>
<evidence type="ECO:0000256" key="5">
    <source>
        <dbReference type="SAM" id="Coils"/>
    </source>
</evidence>
<dbReference type="OrthoDB" id="690068at2759"/>
<evidence type="ECO:0000256" key="3">
    <source>
        <dbReference type="ARBA" id="ARBA00023163"/>
    </source>
</evidence>
<evidence type="ECO:0000256" key="2">
    <source>
        <dbReference type="ARBA" id="ARBA00023015"/>
    </source>
</evidence>
<evidence type="ECO:0000313" key="8">
    <source>
        <dbReference type="RefSeq" id="XP_004485645.1"/>
    </source>
</evidence>